<protein>
    <submittedName>
        <fullName evidence="1">Uncharacterized protein</fullName>
    </submittedName>
</protein>
<proteinExistence type="predicted"/>
<name>A0A2Z5H465_9CAUD</name>
<dbReference type="KEGG" id="vg:79513874"/>
<dbReference type="EMBL" id="MH362766">
    <property type="protein sequence ID" value="AXC34282.1"/>
    <property type="molecule type" value="Genomic_DNA"/>
</dbReference>
<evidence type="ECO:0000313" key="2">
    <source>
        <dbReference type="Proteomes" id="UP000252726"/>
    </source>
</evidence>
<keyword evidence="2" id="KW-1185">Reference proteome</keyword>
<dbReference type="GeneID" id="79513874"/>
<organism evidence="1 2">
    <name type="scientific">Escherichia phage Halfdan</name>
    <dbReference type="NCBI Taxonomy" id="2234092"/>
    <lineage>
        <taxon>Viruses</taxon>
        <taxon>Duplodnaviria</taxon>
        <taxon>Heunggongvirae</taxon>
        <taxon>Uroviricota</taxon>
        <taxon>Caudoviricetes</taxon>
        <taxon>Halfdanvirus</taxon>
        <taxon>Halfdanvirus halfdan</taxon>
    </lineage>
</organism>
<evidence type="ECO:0000313" key="1">
    <source>
        <dbReference type="EMBL" id="AXC34282.1"/>
    </source>
</evidence>
<sequence length="65" mass="7107">MTQKHLAYCIGIAALVILAGVAGNSDYEEAKREAEAYCANVHSGLWPDYNGTYAEYCKNGEYNGK</sequence>
<reference evidence="2" key="1">
    <citation type="submission" date="2018-05" db="EMBL/GenBank/DDBJ databases">
        <title>Exploring Bacteriophages for Innovative Applications.</title>
        <authorList>
            <person name="Olsen N.S."/>
            <person name="Kot W."/>
            <person name="Hansen L.H."/>
        </authorList>
    </citation>
    <scope>NUCLEOTIDE SEQUENCE [LARGE SCALE GENOMIC DNA]</scope>
</reference>
<dbReference type="Proteomes" id="UP000252726">
    <property type="component" value="Segment"/>
</dbReference>
<dbReference type="RefSeq" id="YP_010731753.1">
    <property type="nucleotide sequence ID" value="NC_072811.1"/>
</dbReference>
<accession>A0A2Z5H465</accession>